<gene>
    <name evidence="3" type="ORF">WOLCODRAFT_139124</name>
</gene>
<feature type="region of interest" description="Disordered" evidence="2">
    <location>
        <begin position="30"/>
        <end position="90"/>
    </location>
</feature>
<dbReference type="OMA" id="FSWSDSF"/>
<organism evidence="3 4">
    <name type="scientific">Wolfiporia cocos (strain MD-104)</name>
    <name type="common">Brown rot fungus</name>
    <dbReference type="NCBI Taxonomy" id="742152"/>
    <lineage>
        <taxon>Eukaryota</taxon>
        <taxon>Fungi</taxon>
        <taxon>Dikarya</taxon>
        <taxon>Basidiomycota</taxon>
        <taxon>Agaricomycotina</taxon>
        <taxon>Agaricomycetes</taxon>
        <taxon>Polyporales</taxon>
        <taxon>Phaeolaceae</taxon>
        <taxon>Wolfiporia</taxon>
    </lineage>
</organism>
<protein>
    <submittedName>
        <fullName evidence="3">Uncharacterized protein</fullName>
    </submittedName>
</protein>
<feature type="compositionally biased region" description="Low complexity" evidence="2">
    <location>
        <begin position="283"/>
        <end position="294"/>
    </location>
</feature>
<keyword evidence="4" id="KW-1185">Reference proteome</keyword>
<sequence length="420" mass="45074">MATFSWSDSLQAVFSSCLYCLRSSDDHNDLANNAQNTPRSRNPLSHTAPPPRARPDELEGLLADSDSADAETLSLHSNIGDERRRRRRKRTHKGIRIFGIDLFGRPPIHLDSDDEQEPARPINGRAARRARALSSSSTLDSDASPLDPSTIDEAAIARLAAATAAAEEEQRRAKEERRRLRRERKELKRMAMAMGIHAHGDEEFEGFPGSGSGRAYAGTEAMRLPGVPPSEEFGPFAQAQPGAVLGDDDDADVDGADFGAEPYTHRAPVSGSAGDRFSDSRSRTSATNSTSNADSPRHSYHPSQPHDPLLSQKSRSARSKSVSSKKSASQSTASQSASLPSPPPDATVFPQAEIAGALSANAEEPFEGFPGGTLDLAREHANVAVESTKSVNVDFPSVGLRGIQRTKSDMGVFLANRGEA</sequence>
<feature type="coiled-coil region" evidence="1">
    <location>
        <begin position="156"/>
        <end position="193"/>
    </location>
</feature>
<reference evidence="3 4" key="1">
    <citation type="journal article" date="2012" name="Science">
        <title>The Paleozoic origin of enzymatic lignin decomposition reconstructed from 31 fungal genomes.</title>
        <authorList>
            <person name="Floudas D."/>
            <person name="Binder M."/>
            <person name="Riley R."/>
            <person name="Barry K."/>
            <person name="Blanchette R.A."/>
            <person name="Henrissat B."/>
            <person name="Martinez A.T."/>
            <person name="Otillar R."/>
            <person name="Spatafora J.W."/>
            <person name="Yadav J.S."/>
            <person name="Aerts A."/>
            <person name="Benoit I."/>
            <person name="Boyd A."/>
            <person name="Carlson A."/>
            <person name="Copeland A."/>
            <person name="Coutinho P.M."/>
            <person name="de Vries R.P."/>
            <person name="Ferreira P."/>
            <person name="Findley K."/>
            <person name="Foster B."/>
            <person name="Gaskell J."/>
            <person name="Glotzer D."/>
            <person name="Gorecki P."/>
            <person name="Heitman J."/>
            <person name="Hesse C."/>
            <person name="Hori C."/>
            <person name="Igarashi K."/>
            <person name="Jurgens J.A."/>
            <person name="Kallen N."/>
            <person name="Kersten P."/>
            <person name="Kohler A."/>
            <person name="Kuees U."/>
            <person name="Kumar T.K.A."/>
            <person name="Kuo A."/>
            <person name="LaButti K."/>
            <person name="Larrondo L.F."/>
            <person name="Lindquist E."/>
            <person name="Ling A."/>
            <person name="Lombard V."/>
            <person name="Lucas S."/>
            <person name="Lundell T."/>
            <person name="Martin R."/>
            <person name="McLaughlin D.J."/>
            <person name="Morgenstern I."/>
            <person name="Morin E."/>
            <person name="Murat C."/>
            <person name="Nagy L.G."/>
            <person name="Nolan M."/>
            <person name="Ohm R.A."/>
            <person name="Patyshakuliyeva A."/>
            <person name="Rokas A."/>
            <person name="Ruiz-Duenas F.J."/>
            <person name="Sabat G."/>
            <person name="Salamov A."/>
            <person name="Samejima M."/>
            <person name="Schmutz J."/>
            <person name="Slot J.C."/>
            <person name="St John F."/>
            <person name="Stenlid J."/>
            <person name="Sun H."/>
            <person name="Sun S."/>
            <person name="Syed K."/>
            <person name="Tsang A."/>
            <person name="Wiebenga A."/>
            <person name="Young D."/>
            <person name="Pisabarro A."/>
            <person name="Eastwood D.C."/>
            <person name="Martin F."/>
            <person name="Cullen D."/>
            <person name="Grigoriev I.V."/>
            <person name="Hibbett D.S."/>
        </authorList>
    </citation>
    <scope>NUCLEOTIDE SEQUENCE [LARGE SCALE GENOMIC DNA]</scope>
    <source>
        <strain evidence="3 4">MD-104</strain>
    </source>
</reference>
<accession>A0A2H3JRU0</accession>
<dbReference type="Proteomes" id="UP000218811">
    <property type="component" value="Unassembled WGS sequence"/>
</dbReference>
<name>A0A2H3JRU0_WOLCO</name>
<keyword evidence="1" id="KW-0175">Coiled coil</keyword>
<dbReference type="AlphaFoldDB" id="A0A2H3JRU0"/>
<feature type="compositionally biased region" description="Acidic residues" evidence="2">
    <location>
        <begin position="246"/>
        <end position="255"/>
    </location>
</feature>
<feature type="region of interest" description="Disordered" evidence="2">
    <location>
        <begin position="222"/>
        <end position="373"/>
    </location>
</feature>
<evidence type="ECO:0000256" key="2">
    <source>
        <dbReference type="SAM" id="MobiDB-lite"/>
    </source>
</evidence>
<dbReference type="OrthoDB" id="3255924at2759"/>
<feature type="region of interest" description="Disordered" evidence="2">
    <location>
        <begin position="107"/>
        <end position="148"/>
    </location>
</feature>
<proteinExistence type="predicted"/>
<feature type="compositionally biased region" description="Low complexity" evidence="2">
    <location>
        <begin position="309"/>
        <end position="339"/>
    </location>
</feature>
<feature type="compositionally biased region" description="Low complexity" evidence="2">
    <location>
        <begin position="132"/>
        <end position="148"/>
    </location>
</feature>
<evidence type="ECO:0000313" key="3">
    <source>
        <dbReference type="EMBL" id="PCH44651.1"/>
    </source>
</evidence>
<evidence type="ECO:0000256" key="1">
    <source>
        <dbReference type="SAM" id="Coils"/>
    </source>
</evidence>
<feature type="compositionally biased region" description="Polar residues" evidence="2">
    <location>
        <begin position="30"/>
        <end position="45"/>
    </location>
</feature>
<dbReference type="EMBL" id="KB468168">
    <property type="protein sequence ID" value="PCH44651.1"/>
    <property type="molecule type" value="Genomic_DNA"/>
</dbReference>
<evidence type="ECO:0000313" key="4">
    <source>
        <dbReference type="Proteomes" id="UP000218811"/>
    </source>
</evidence>